<evidence type="ECO:0000256" key="10">
    <source>
        <dbReference type="ARBA" id="ARBA00022840"/>
    </source>
</evidence>
<accession>A0A0G0NQD8</accession>
<dbReference type="Pfam" id="PF07516">
    <property type="entry name" value="SecA_SW"/>
    <property type="match status" value="1"/>
</dbReference>
<dbReference type="PANTHER" id="PTHR30612">
    <property type="entry name" value="SECA INNER MEMBRANE COMPONENT OF SEC PROTEIN SECRETION SYSTEM"/>
    <property type="match status" value="1"/>
</dbReference>
<keyword evidence="6" id="KW-0963">Cytoplasm</keyword>
<dbReference type="Gene3D" id="3.10.450.50">
    <property type="match status" value="1"/>
</dbReference>
<keyword evidence="11" id="KW-0653">Protein transport</keyword>
<organism evidence="17 18">
    <name type="scientific">Berkelbacteria bacterium GW2011_GWA2_38_9</name>
    <dbReference type="NCBI Taxonomy" id="1618334"/>
    <lineage>
        <taxon>Bacteria</taxon>
        <taxon>Candidatus Berkelbacteria</taxon>
    </lineage>
</organism>
<keyword evidence="14" id="KW-0472">Membrane</keyword>
<dbReference type="InterPro" id="IPR011115">
    <property type="entry name" value="SecA_DEAD"/>
</dbReference>
<dbReference type="InterPro" id="IPR014018">
    <property type="entry name" value="SecA_motor_DEAD"/>
</dbReference>
<keyword evidence="12" id="KW-1278">Translocase</keyword>
<reference evidence="17 18" key="1">
    <citation type="journal article" date="2015" name="Nature">
        <title>rRNA introns, odd ribosomes, and small enigmatic genomes across a large radiation of phyla.</title>
        <authorList>
            <person name="Brown C.T."/>
            <person name="Hug L.A."/>
            <person name="Thomas B.C."/>
            <person name="Sharon I."/>
            <person name="Castelle C.J."/>
            <person name="Singh A."/>
            <person name="Wilkins M.J."/>
            <person name="Williams K.H."/>
            <person name="Banfield J.F."/>
        </authorList>
    </citation>
    <scope>NUCLEOTIDE SEQUENCE [LARGE SCALE GENOMIC DNA]</scope>
</reference>
<feature type="region of interest" description="Disordered" evidence="15">
    <location>
        <begin position="137"/>
        <end position="168"/>
    </location>
</feature>
<keyword evidence="7" id="KW-0479">Metal-binding</keyword>
<evidence type="ECO:0000259" key="16">
    <source>
        <dbReference type="PROSITE" id="PS51196"/>
    </source>
</evidence>
<dbReference type="InterPro" id="IPR027417">
    <property type="entry name" value="P-loop_NTPase"/>
</dbReference>
<dbReference type="EMBL" id="LBVO01000040">
    <property type="protein sequence ID" value="KKQ88084.1"/>
    <property type="molecule type" value="Genomic_DNA"/>
</dbReference>
<evidence type="ECO:0000256" key="11">
    <source>
        <dbReference type="ARBA" id="ARBA00022927"/>
    </source>
</evidence>
<comment type="cofactor">
    <cofactor evidence="1">
        <name>Zn(2+)</name>
        <dbReference type="ChEBI" id="CHEBI:29105"/>
    </cofactor>
</comment>
<keyword evidence="4" id="KW-0813">Transport</keyword>
<dbReference type="GO" id="GO:0043952">
    <property type="term" value="P:protein transport by the Sec complex"/>
    <property type="evidence" value="ECO:0007669"/>
    <property type="project" value="TreeGrafter"/>
</dbReference>
<dbReference type="GO" id="GO:0005524">
    <property type="term" value="F:ATP binding"/>
    <property type="evidence" value="ECO:0007669"/>
    <property type="project" value="UniProtKB-KW"/>
</dbReference>
<keyword evidence="9" id="KW-0862">Zinc</keyword>
<evidence type="ECO:0000313" key="17">
    <source>
        <dbReference type="EMBL" id="KKQ88084.1"/>
    </source>
</evidence>
<dbReference type="InterPro" id="IPR004027">
    <property type="entry name" value="SEC_C_motif"/>
</dbReference>
<gene>
    <name evidence="17" type="ORF">UT11_C0040G0001</name>
</gene>
<evidence type="ECO:0000256" key="13">
    <source>
        <dbReference type="ARBA" id="ARBA00023010"/>
    </source>
</evidence>
<dbReference type="Pfam" id="PF21090">
    <property type="entry name" value="P-loop_SecA"/>
    <property type="match status" value="1"/>
</dbReference>
<comment type="similarity">
    <text evidence="3">Belongs to the SecA family.</text>
</comment>
<dbReference type="SUPFAM" id="SSF81886">
    <property type="entry name" value="Helical scaffold and wing domains of SecA"/>
    <property type="match status" value="1"/>
</dbReference>
<dbReference type="Pfam" id="PF02810">
    <property type="entry name" value="SEC-C"/>
    <property type="match status" value="1"/>
</dbReference>
<sequence>IQNFFRLYRKMSGMTGTASTEAEEFQKIYGMDVMVVPTNRELVRKDISDRVYKTEAGKYQAIVSDIKERNAKGQPILLGTISVEKNEYLSQLLKKNGVKHEILNAKNHEREAHIIANAGRLGAVTLATNMAGRGTDIILGGAKPEEIQEERRKKKEESSSRDDPADRLEEEIKAAAPIVVNRSIEDWQEEHNKVKTAGGLHVIGSERHESRRIDNQLRGRAGRQGDPGSTQFFISMEDDLMRIFGGDRMKNMMDRLGLPDDQPIENKMISRSIESAQKKVEGFNFDSRKHVLEYDDVMEKHRTAIYAKRRKILHYPEKIRPEVIEIIKDQARKITSTYASGNTGEWNIDQLAKDVISIIPVTEQENNKLKETINKEVSDTAVEQTVTNLFEKAYLAKVDEIGKELMEKAEQAIYLRTIDRLWVDHLNAMDELRTGIGLKGYAQTDPLVAYKQEGFNMYQRLLVVIEDRTIKTLFRIEKRESEDEPTQTRQQSLLNRAGMMQSGASEKLAGGAIGNMMATRQSGVQTMVRKVAENISSGVETRGGASNNSKKIGRNDPCYCGSGKKYKKCHGK</sequence>
<comment type="caution">
    <text evidence="17">The sequence shown here is derived from an EMBL/GenBank/DDBJ whole genome shotgun (WGS) entry which is preliminary data.</text>
</comment>
<keyword evidence="5" id="KW-1003">Cell membrane</keyword>
<evidence type="ECO:0000256" key="4">
    <source>
        <dbReference type="ARBA" id="ARBA00022448"/>
    </source>
</evidence>
<feature type="domain" description="SecA family profile" evidence="16">
    <location>
        <begin position="1"/>
        <end position="265"/>
    </location>
</feature>
<dbReference type="InterPro" id="IPR000185">
    <property type="entry name" value="SecA"/>
</dbReference>
<proteinExistence type="inferred from homology"/>
<name>A0A0G0NQD8_9BACT</name>
<evidence type="ECO:0000256" key="6">
    <source>
        <dbReference type="ARBA" id="ARBA00022490"/>
    </source>
</evidence>
<evidence type="ECO:0000256" key="2">
    <source>
        <dbReference type="ARBA" id="ARBA00004170"/>
    </source>
</evidence>
<evidence type="ECO:0000256" key="5">
    <source>
        <dbReference type="ARBA" id="ARBA00022475"/>
    </source>
</evidence>
<dbReference type="CDD" id="cd18803">
    <property type="entry name" value="SF2_C_secA"/>
    <property type="match status" value="1"/>
</dbReference>
<dbReference type="PROSITE" id="PS51196">
    <property type="entry name" value="SECA_MOTOR_DEAD"/>
    <property type="match status" value="1"/>
</dbReference>
<dbReference type="GO" id="GO:0006886">
    <property type="term" value="P:intracellular protein transport"/>
    <property type="evidence" value="ECO:0007669"/>
    <property type="project" value="InterPro"/>
</dbReference>
<dbReference type="Gene3D" id="3.40.50.300">
    <property type="entry name" value="P-loop containing nucleotide triphosphate hydrolases"/>
    <property type="match status" value="2"/>
</dbReference>
<dbReference type="GO" id="GO:0017038">
    <property type="term" value="P:protein import"/>
    <property type="evidence" value="ECO:0007669"/>
    <property type="project" value="InterPro"/>
</dbReference>
<dbReference type="PATRIC" id="fig|1618334.3.peg.577"/>
<feature type="compositionally biased region" description="Basic and acidic residues" evidence="15">
    <location>
        <begin position="143"/>
        <end position="168"/>
    </location>
</feature>
<dbReference type="GO" id="GO:0006605">
    <property type="term" value="P:protein targeting"/>
    <property type="evidence" value="ECO:0007669"/>
    <property type="project" value="InterPro"/>
</dbReference>
<dbReference type="InterPro" id="IPR044722">
    <property type="entry name" value="SecA_SF2_C"/>
</dbReference>
<evidence type="ECO:0000256" key="7">
    <source>
        <dbReference type="ARBA" id="ARBA00022723"/>
    </source>
</evidence>
<evidence type="ECO:0000256" key="3">
    <source>
        <dbReference type="ARBA" id="ARBA00007650"/>
    </source>
</evidence>
<dbReference type="GO" id="GO:0005829">
    <property type="term" value="C:cytosol"/>
    <property type="evidence" value="ECO:0007669"/>
    <property type="project" value="TreeGrafter"/>
</dbReference>
<dbReference type="Gene3D" id="1.10.3060.10">
    <property type="entry name" value="Helical scaffold and wing domains of SecA"/>
    <property type="match status" value="1"/>
</dbReference>
<feature type="non-terminal residue" evidence="17">
    <location>
        <position position="1"/>
    </location>
</feature>
<protein>
    <submittedName>
        <fullName evidence="17">Protein translocase subunit SecA</fullName>
    </submittedName>
</protein>
<dbReference type="GO" id="GO:0031522">
    <property type="term" value="C:cell envelope Sec protein transport complex"/>
    <property type="evidence" value="ECO:0007669"/>
    <property type="project" value="UniProtKB-ARBA"/>
</dbReference>
<evidence type="ECO:0000256" key="15">
    <source>
        <dbReference type="SAM" id="MobiDB-lite"/>
    </source>
</evidence>
<dbReference type="PANTHER" id="PTHR30612:SF0">
    <property type="entry name" value="CHLOROPLAST PROTEIN-TRANSPORTING ATPASE"/>
    <property type="match status" value="1"/>
</dbReference>
<evidence type="ECO:0000256" key="14">
    <source>
        <dbReference type="ARBA" id="ARBA00023136"/>
    </source>
</evidence>
<evidence type="ECO:0000256" key="12">
    <source>
        <dbReference type="ARBA" id="ARBA00022967"/>
    </source>
</evidence>
<dbReference type="GO" id="GO:0005886">
    <property type="term" value="C:plasma membrane"/>
    <property type="evidence" value="ECO:0007669"/>
    <property type="project" value="TreeGrafter"/>
</dbReference>
<comment type="subcellular location">
    <subcellularLocation>
        <location evidence="2">Membrane</location>
        <topology evidence="2">Peripheral membrane protein</topology>
    </subcellularLocation>
</comment>
<evidence type="ECO:0000256" key="1">
    <source>
        <dbReference type="ARBA" id="ARBA00001947"/>
    </source>
</evidence>
<keyword evidence="13" id="KW-0811">Translocation</keyword>
<keyword evidence="10" id="KW-0067">ATP-binding</keyword>
<dbReference type="FunFam" id="3.40.50.300:FF:000113">
    <property type="entry name" value="Preprotein translocase subunit SecA"/>
    <property type="match status" value="1"/>
</dbReference>
<dbReference type="SUPFAM" id="SSF52540">
    <property type="entry name" value="P-loop containing nucleoside triphosphate hydrolases"/>
    <property type="match status" value="2"/>
</dbReference>
<dbReference type="InterPro" id="IPR011116">
    <property type="entry name" value="SecA_Wing/Scaffold"/>
</dbReference>
<dbReference type="GO" id="GO:0046872">
    <property type="term" value="F:metal ion binding"/>
    <property type="evidence" value="ECO:0007669"/>
    <property type="project" value="UniProtKB-KW"/>
</dbReference>
<evidence type="ECO:0000313" key="18">
    <source>
        <dbReference type="Proteomes" id="UP000033934"/>
    </source>
</evidence>
<dbReference type="InterPro" id="IPR036266">
    <property type="entry name" value="SecA_Wing/Scaffold_sf"/>
</dbReference>
<dbReference type="AlphaFoldDB" id="A0A0G0NQD8"/>
<evidence type="ECO:0000256" key="9">
    <source>
        <dbReference type="ARBA" id="ARBA00022833"/>
    </source>
</evidence>
<dbReference type="Pfam" id="PF07517">
    <property type="entry name" value="SecA_DEAD"/>
    <property type="match status" value="1"/>
</dbReference>
<keyword evidence="8" id="KW-0547">Nucleotide-binding</keyword>
<evidence type="ECO:0000256" key="8">
    <source>
        <dbReference type="ARBA" id="ARBA00022741"/>
    </source>
</evidence>
<dbReference type="Proteomes" id="UP000033934">
    <property type="component" value="Unassembled WGS sequence"/>
</dbReference>